<evidence type="ECO:0000256" key="3">
    <source>
        <dbReference type="ARBA" id="ARBA00022475"/>
    </source>
</evidence>
<evidence type="ECO:0000256" key="2">
    <source>
        <dbReference type="ARBA" id="ARBA00022448"/>
    </source>
</evidence>
<evidence type="ECO:0000256" key="6">
    <source>
        <dbReference type="ARBA" id="ARBA00023136"/>
    </source>
</evidence>
<protein>
    <submittedName>
        <fullName evidence="9">Peptide/nickel transport system permease protein</fullName>
    </submittedName>
</protein>
<feature type="transmembrane region" description="Helical" evidence="7">
    <location>
        <begin position="159"/>
        <end position="178"/>
    </location>
</feature>
<accession>A0ABT9VHY5</accession>
<dbReference type="RefSeq" id="WP_306977920.1">
    <property type="nucleotide sequence ID" value="NZ_JAUSTQ010000014.1"/>
</dbReference>
<feature type="transmembrane region" description="Helical" evidence="7">
    <location>
        <begin position="33"/>
        <end position="55"/>
    </location>
</feature>
<keyword evidence="10" id="KW-1185">Reference proteome</keyword>
<dbReference type="Gene3D" id="1.10.3720.10">
    <property type="entry name" value="MetI-like"/>
    <property type="match status" value="1"/>
</dbReference>
<feature type="transmembrane region" description="Helical" evidence="7">
    <location>
        <begin position="135"/>
        <end position="153"/>
    </location>
</feature>
<feature type="transmembrane region" description="Helical" evidence="7">
    <location>
        <begin position="101"/>
        <end position="123"/>
    </location>
</feature>
<feature type="domain" description="ABC transmembrane type-1" evidence="8">
    <location>
        <begin position="95"/>
        <end position="287"/>
    </location>
</feature>
<dbReference type="Pfam" id="PF00528">
    <property type="entry name" value="BPD_transp_1"/>
    <property type="match status" value="1"/>
</dbReference>
<evidence type="ECO:0000313" key="9">
    <source>
        <dbReference type="EMBL" id="MDQ0160570.1"/>
    </source>
</evidence>
<dbReference type="EMBL" id="JAUSTQ010000014">
    <property type="protein sequence ID" value="MDQ0160570.1"/>
    <property type="molecule type" value="Genomic_DNA"/>
</dbReference>
<reference evidence="9 10" key="1">
    <citation type="submission" date="2023-07" db="EMBL/GenBank/DDBJ databases">
        <title>Genomic Encyclopedia of Type Strains, Phase IV (KMG-IV): sequencing the most valuable type-strain genomes for metagenomic binning, comparative biology and taxonomic classification.</title>
        <authorList>
            <person name="Goeker M."/>
        </authorList>
    </citation>
    <scope>NUCLEOTIDE SEQUENCE [LARGE SCALE GENOMIC DNA]</scope>
    <source>
        <strain evidence="9 10">DSM 16460</strain>
    </source>
</reference>
<name>A0ABT9VHY5_9BACI</name>
<feature type="transmembrane region" description="Helical" evidence="7">
    <location>
        <begin position="266"/>
        <end position="283"/>
    </location>
</feature>
<dbReference type="InterPro" id="IPR050366">
    <property type="entry name" value="BP-dependent_transpt_permease"/>
</dbReference>
<sequence>MSNQQTEKVIEQKVEKSPSGLSIFWKEILRDKLALVSLLFLVLTTIAVFGVSILLDKDEIVRVDPFAIYEPPSELFLLGTDQGGRDIFGQLIIGTRNSLSVGILVTIMSGFIGIVFGVVSGYFGGHVDNVMMRIVDFFMVLPNIMIIIVFVTIVPKYSVMTFSLVMTAFLWMGIARLIRSRALQEKELDYVQASRTLGSSHMKIIFTQVLPNIMSLIVVTMTLNLAANIGIESGLSFLGFGFPQDTPSLGTLLSYATNPTTLEQRWWIWVPAAILILVLMLAVRNVGEALKRAADARQRRAS</sequence>
<dbReference type="Proteomes" id="UP001224359">
    <property type="component" value="Unassembled WGS sequence"/>
</dbReference>
<dbReference type="InterPro" id="IPR035906">
    <property type="entry name" value="MetI-like_sf"/>
</dbReference>
<evidence type="ECO:0000256" key="1">
    <source>
        <dbReference type="ARBA" id="ARBA00004651"/>
    </source>
</evidence>
<feature type="transmembrane region" description="Helical" evidence="7">
    <location>
        <begin position="209"/>
        <end position="231"/>
    </location>
</feature>
<comment type="similarity">
    <text evidence="7">Belongs to the binding-protein-dependent transport system permease family.</text>
</comment>
<dbReference type="PROSITE" id="PS50928">
    <property type="entry name" value="ABC_TM1"/>
    <property type="match status" value="1"/>
</dbReference>
<evidence type="ECO:0000256" key="5">
    <source>
        <dbReference type="ARBA" id="ARBA00022989"/>
    </source>
</evidence>
<evidence type="ECO:0000259" key="8">
    <source>
        <dbReference type="PROSITE" id="PS50928"/>
    </source>
</evidence>
<keyword evidence="3" id="KW-1003">Cell membrane</keyword>
<gene>
    <name evidence="9" type="ORF">J2S77_002574</name>
</gene>
<dbReference type="InterPro" id="IPR000515">
    <property type="entry name" value="MetI-like"/>
</dbReference>
<dbReference type="PANTHER" id="PTHR43386:SF1">
    <property type="entry name" value="D,D-DIPEPTIDE TRANSPORT SYSTEM PERMEASE PROTEIN DDPC-RELATED"/>
    <property type="match status" value="1"/>
</dbReference>
<dbReference type="CDD" id="cd06261">
    <property type="entry name" value="TM_PBP2"/>
    <property type="match status" value="1"/>
</dbReference>
<evidence type="ECO:0000256" key="4">
    <source>
        <dbReference type="ARBA" id="ARBA00022692"/>
    </source>
</evidence>
<dbReference type="PANTHER" id="PTHR43386">
    <property type="entry name" value="OLIGOPEPTIDE TRANSPORT SYSTEM PERMEASE PROTEIN APPC"/>
    <property type="match status" value="1"/>
</dbReference>
<keyword evidence="6 7" id="KW-0472">Membrane</keyword>
<dbReference type="SUPFAM" id="SSF161098">
    <property type="entry name" value="MetI-like"/>
    <property type="match status" value="1"/>
</dbReference>
<comment type="subcellular location">
    <subcellularLocation>
        <location evidence="1 7">Cell membrane</location>
        <topology evidence="1 7">Multi-pass membrane protein</topology>
    </subcellularLocation>
</comment>
<proteinExistence type="inferred from homology"/>
<organism evidence="9 10">
    <name type="scientific">Alkalibacillus salilacus</name>
    <dbReference type="NCBI Taxonomy" id="284582"/>
    <lineage>
        <taxon>Bacteria</taxon>
        <taxon>Bacillati</taxon>
        <taxon>Bacillota</taxon>
        <taxon>Bacilli</taxon>
        <taxon>Bacillales</taxon>
        <taxon>Bacillaceae</taxon>
        <taxon>Alkalibacillus</taxon>
    </lineage>
</organism>
<keyword evidence="2 7" id="KW-0813">Transport</keyword>
<keyword evidence="5 7" id="KW-1133">Transmembrane helix</keyword>
<evidence type="ECO:0000313" key="10">
    <source>
        <dbReference type="Proteomes" id="UP001224359"/>
    </source>
</evidence>
<evidence type="ECO:0000256" key="7">
    <source>
        <dbReference type="RuleBase" id="RU363032"/>
    </source>
</evidence>
<comment type="caution">
    <text evidence="9">The sequence shown here is derived from an EMBL/GenBank/DDBJ whole genome shotgun (WGS) entry which is preliminary data.</text>
</comment>
<keyword evidence="4 7" id="KW-0812">Transmembrane</keyword>